<feature type="compositionally biased region" description="Low complexity" evidence="2">
    <location>
        <begin position="166"/>
        <end position="175"/>
    </location>
</feature>
<evidence type="ECO:0000256" key="2">
    <source>
        <dbReference type="SAM" id="MobiDB-lite"/>
    </source>
</evidence>
<dbReference type="EMBL" id="JARBJD010000136">
    <property type="protein sequence ID" value="KAK2950397.1"/>
    <property type="molecule type" value="Genomic_DNA"/>
</dbReference>
<dbReference type="Proteomes" id="UP001281761">
    <property type="component" value="Unassembled WGS sequence"/>
</dbReference>
<evidence type="ECO:0000313" key="3">
    <source>
        <dbReference type="EMBL" id="KAK2950397.1"/>
    </source>
</evidence>
<comment type="similarity">
    <text evidence="1">Belongs to the CCDC53 family.</text>
</comment>
<sequence>MAVSSGKVIDYAKIDPAPVENILVDFNNFIISTVHHLNHFIQACDEKLSMVSEKIYQVEVNLSNLEQKLASIPDTQLGDAAPTTVSAPSGDGSGVPPAPPLIEGTVSNTGPTIPPPPPLPMGGVPPPPTSVPMISPPLPSPSASPAPSPLPSAASSGQSDAKDEYSSMSSFFGSDSDSDSD</sequence>
<keyword evidence="4" id="KW-1185">Reference proteome</keyword>
<comment type="caution">
    <text evidence="3">The sequence shown here is derived from an EMBL/GenBank/DDBJ whole genome shotgun (WGS) entry which is preliminary data.</text>
</comment>
<dbReference type="PANTHER" id="PTHR13015:SF0">
    <property type="entry name" value="WASH COMPLEX SUBUNIT 3"/>
    <property type="match status" value="1"/>
</dbReference>
<feature type="compositionally biased region" description="Pro residues" evidence="2">
    <location>
        <begin position="112"/>
        <end position="150"/>
    </location>
</feature>
<proteinExistence type="inferred from homology"/>
<dbReference type="PANTHER" id="PTHR13015">
    <property type="entry name" value="PROTEIN AD-016-RELATED"/>
    <property type="match status" value="1"/>
</dbReference>
<reference evidence="3 4" key="1">
    <citation type="journal article" date="2022" name="bioRxiv">
        <title>Genomics of Preaxostyla Flagellates Illuminates Evolutionary Transitions and the Path Towards Mitochondrial Loss.</title>
        <authorList>
            <person name="Novak L.V.F."/>
            <person name="Treitli S.C."/>
            <person name="Pyrih J."/>
            <person name="Halakuc P."/>
            <person name="Pipaliya S.V."/>
            <person name="Vacek V."/>
            <person name="Brzon O."/>
            <person name="Soukal P."/>
            <person name="Eme L."/>
            <person name="Dacks J.B."/>
            <person name="Karnkowska A."/>
            <person name="Elias M."/>
            <person name="Hampl V."/>
        </authorList>
    </citation>
    <scope>NUCLEOTIDE SEQUENCE [LARGE SCALE GENOMIC DNA]</scope>
    <source>
        <strain evidence="3">NAU3</strain>
        <tissue evidence="3">Gut</tissue>
    </source>
</reference>
<accession>A0ABQ9XID8</accession>
<gene>
    <name evidence="3" type="ORF">BLNAU_14638</name>
</gene>
<organism evidence="3 4">
    <name type="scientific">Blattamonas nauphoetae</name>
    <dbReference type="NCBI Taxonomy" id="2049346"/>
    <lineage>
        <taxon>Eukaryota</taxon>
        <taxon>Metamonada</taxon>
        <taxon>Preaxostyla</taxon>
        <taxon>Oxymonadida</taxon>
        <taxon>Blattamonas</taxon>
    </lineage>
</organism>
<evidence type="ECO:0000313" key="4">
    <source>
        <dbReference type="Proteomes" id="UP001281761"/>
    </source>
</evidence>
<dbReference type="Pfam" id="PF10152">
    <property type="entry name" value="CCDC53"/>
    <property type="match status" value="1"/>
</dbReference>
<evidence type="ECO:0000256" key="1">
    <source>
        <dbReference type="ARBA" id="ARBA00006290"/>
    </source>
</evidence>
<protein>
    <submittedName>
        <fullName evidence="3">Subunit CCDC53 of WASH complex</fullName>
    </submittedName>
</protein>
<dbReference type="InterPro" id="IPR019309">
    <property type="entry name" value="WASHC3"/>
</dbReference>
<name>A0ABQ9XID8_9EUKA</name>
<feature type="region of interest" description="Disordered" evidence="2">
    <location>
        <begin position="75"/>
        <end position="181"/>
    </location>
</feature>